<dbReference type="PROSITE" id="PS00600">
    <property type="entry name" value="AA_TRANSFER_CLASS_3"/>
    <property type="match status" value="1"/>
</dbReference>
<protein>
    <recommendedName>
        <fullName evidence="9">Adenosylmethionine-8-amino-7-oxononanoate aminotransferase</fullName>
        <ecNumber evidence="9">2.6.1.62</ecNumber>
    </recommendedName>
    <alternativeName>
        <fullName evidence="9">7,8-diamino-pelargonic acid aminotransferase</fullName>
        <shortName evidence="9">DAPA AT</shortName>
        <shortName evidence="9">DAPA aminotransferase</shortName>
    </alternativeName>
    <alternativeName>
        <fullName evidence="9">7,8-diaminononanoate synthase</fullName>
        <shortName evidence="9">DANS</shortName>
    </alternativeName>
    <alternativeName>
        <fullName evidence="9">Diaminopelargonic acid synthase</fullName>
    </alternativeName>
</protein>
<evidence type="ECO:0000256" key="5">
    <source>
        <dbReference type="ARBA" id="ARBA00022691"/>
    </source>
</evidence>
<evidence type="ECO:0000256" key="4">
    <source>
        <dbReference type="ARBA" id="ARBA00022679"/>
    </source>
</evidence>
<feature type="binding site" evidence="9">
    <location>
        <begin position="123"/>
        <end position="124"/>
    </location>
    <ligand>
        <name>pyridoxal 5'-phosphate</name>
        <dbReference type="ChEBI" id="CHEBI:597326"/>
    </ligand>
</feature>
<dbReference type="Gene3D" id="3.40.640.10">
    <property type="entry name" value="Type I PLP-dependent aspartate aminotransferase-like (Major domain)"/>
    <property type="match status" value="1"/>
</dbReference>
<dbReference type="Pfam" id="PF00202">
    <property type="entry name" value="Aminotran_3"/>
    <property type="match status" value="1"/>
</dbReference>
<dbReference type="NCBIfam" id="NF005940">
    <property type="entry name" value="PRK07986.1"/>
    <property type="match status" value="1"/>
</dbReference>
<feature type="binding site" evidence="9">
    <location>
        <position position="286"/>
    </location>
    <ligand>
        <name>substrate</name>
    </ligand>
</feature>
<evidence type="ECO:0000256" key="3">
    <source>
        <dbReference type="ARBA" id="ARBA00022576"/>
    </source>
</evidence>
<comment type="similarity">
    <text evidence="9">Belongs to the class-III pyridoxal-phosphate-dependent aminotransferase family. BioA subfamily.</text>
</comment>
<dbReference type="GO" id="GO:0004015">
    <property type="term" value="F:adenosylmethionine-8-amino-7-oxononanoate transaminase activity"/>
    <property type="evidence" value="ECO:0007669"/>
    <property type="project" value="UniProtKB-EC"/>
</dbReference>
<keyword evidence="9" id="KW-0963">Cytoplasm</keyword>
<comment type="cofactor">
    <cofactor evidence="1 9">
        <name>pyridoxal 5'-phosphate</name>
        <dbReference type="ChEBI" id="CHEBI:597326"/>
    </cofactor>
</comment>
<proteinExistence type="inferred from homology"/>
<dbReference type="Gene3D" id="3.90.1150.10">
    <property type="entry name" value="Aspartate Aminotransferase, domain 1"/>
    <property type="match status" value="1"/>
</dbReference>
<dbReference type="PANTHER" id="PTHR42684">
    <property type="entry name" value="ADENOSYLMETHIONINE-8-AMINO-7-OXONONANOATE AMINOTRANSFERASE"/>
    <property type="match status" value="1"/>
</dbReference>
<comment type="caution">
    <text evidence="10">The sequence shown here is derived from an EMBL/GenBank/DDBJ whole genome shotgun (WGS) entry which is preliminary data.</text>
</comment>
<dbReference type="InterPro" id="IPR049704">
    <property type="entry name" value="Aminotrans_3_PPA_site"/>
</dbReference>
<dbReference type="InterPro" id="IPR015424">
    <property type="entry name" value="PyrdxlP-dep_Trfase"/>
</dbReference>
<evidence type="ECO:0000256" key="7">
    <source>
        <dbReference type="ARBA" id="ARBA00022898"/>
    </source>
</evidence>
<dbReference type="NCBIfam" id="TIGR00508">
    <property type="entry name" value="bioA"/>
    <property type="match status" value="1"/>
</dbReference>
<dbReference type="NCBIfam" id="NF004624">
    <property type="entry name" value="PRK05964.1"/>
    <property type="match status" value="1"/>
</dbReference>
<dbReference type="InterPro" id="IPR015421">
    <property type="entry name" value="PyrdxlP-dep_Trfase_major"/>
</dbReference>
<dbReference type="EMBL" id="JAEDAH010000042">
    <property type="protein sequence ID" value="MCA6063635.1"/>
    <property type="molecule type" value="Genomic_DNA"/>
</dbReference>
<reference evidence="10 11" key="1">
    <citation type="submission" date="2020-12" db="EMBL/GenBank/DDBJ databases">
        <title>Novel Thalassolituus-related marine hydrocarbonoclastic bacteria mediated algae-derived hydrocarbons mineralization in twilight zone of the northern South China Sea.</title>
        <authorList>
            <person name="Dong C."/>
        </authorList>
    </citation>
    <scope>NUCLEOTIDE SEQUENCE [LARGE SCALE GENOMIC DNA]</scope>
    <source>
        <strain evidence="10 11">IMCC1826</strain>
    </source>
</reference>
<keyword evidence="4 9" id="KW-0808">Transferase</keyword>
<dbReference type="InterPro" id="IPR015422">
    <property type="entry name" value="PyrdxlP-dep_Trfase_small"/>
</dbReference>
<feature type="site" description="Participates in the substrate recognition with KAPA and in a stacking interaction with the adenine ring of SAM" evidence="9">
    <location>
        <position position="30"/>
    </location>
</feature>
<feature type="binding site" evidence="9">
    <location>
        <position position="403"/>
    </location>
    <ligand>
        <name>substrate</name>
    </ligand>
</feature>
<comment type="pathway">
    <text evidence="2 9">Cofactor biosynthesis; biotin biosynthesis; 7,8-diaminononanoate from 8-amino-7-oxononanoate (SAM route): step 1/1.</text>
</comment>
<dbReference type="RefSeq" id="WP_225673819.1">
    <property type="nucleotide sequence ID" value="NZ_JAEDAH010000042.1"/>
</dbReference>
<dbReference type="HAMAP" id="MF_00834">
    <property type="entry name" value="BioA"/>
    <property type="match status" value="1"/>
</dbReference>
<comment type="catalytic activity">
    <reaction evidence="8 9">
        <text>(8S)-8-amino-7-oxononanoate + S-adenosyl-L-methionine = S-adenosyl-4-methylsulfanyl-2-oxobutanoate + (7R,8S)-7,8-diammoniononanoate</text>
        <dbReference type="Rhea" id="RHEA:16861"/>
        <dbReference type="ChEBI" id="CHEBI:16490"/>
        <dbReference type="ChEBI" id="CHEBI:59789"/>
        <dbReference type="ChEBI" id="CHEBI:149468"/>
        <dbReference type="ChEBI" id="CHEBI:149469"/>
        <dbReference type="EC" id="2.6.1.62"/>
    </reaction>
</comment>
<evidence type="ECO:0000256" key="6">
    <source>
        <dbReference type="ARBA" id="ARBA00022756"/>
    </source>
</evidence>
<comment type="subcellular location">
    <subcellularLocation>
        <location evidence="9">Cytoplasm</location>
    </subcellularLocation>
</comment>
<evidence type="ECO:0000313" key="11">
    <source>
        <dbReference type="Proteomes" id="UP000714380"/>
    </source>
</evidence>
<evidence type="ECO:0000256" key="1">
    <source>
        <dbReference type="ARBA" id="ARBA00001933"/>
    </source>
</evidence>
<sequence>MSDSPLFPPLTGQISAADLRFDREHLWHPYSSMTEPAQVWPVASASGTTLTLTDGRRLIDGMSSWWCAVHGYNHPRLNAALAQQCAAMSHVMFGGLTHEPAIALAQRLVALTAMDKVFLADSGSVAVEVAIKMALQYQQARGKPGKQRILALERGYHGDTLGAMSVCDPTRGMHQLFAGVLPQQLFVPAPQVRFGEQWDASDIEPLQQMLAANHDEIAALIVEPVVQGAGGMRFYHPQYLREARALCDQYDVLLIADEIATGFGRTGKLFACEWAGIGADILCLGKALTGGYMTLAATLTTSAVAETISRGAAGCFMHGPTFMANPLACRVACESIDLLLESDWAAQVSRLQRGLSQGLAVARTLDGVADVRVLGAIGVVEMERPVNMKLLQPACVDRGIWVRPFGTLLYVMPPFVMTDDDLADLTAAMVDALACGAF</sequence>
<feature type="binding site" evidence="9">
    <location>
        <position position="65"/>
    </location>
    <ligand>
        <name>substrate</name>
    </ligand>
</feature>
<gene>
    <name evidence="9 10" type="primary">bioA</name>
    <name evidence="10" type="ORF">I9W95_08440</name>
</gene>
<keyword evidence="6 9" id="KW-0093">Biotin biosynthesis</keyword>
<name>A0ABS7ZT95_9GAMM</name>
<organism evidence="10 11">
    <name type="scientific">Thalassolituus marinus</name>
    <dbReference type="NCBI Taxonomy" id="671053"/>
    <lineage>
        <taxon>Bacteria</taxon>
        <taxon>Pseudomonadati</taxon>
        <taxon>Pseudomonadota</taxon>
        <taxon>Gammaproteobacteria</taxon>
        <taxon>Oceanospirillales</taxon>
        <taxon>Oceanospirillaceae</taxon>
        <taxon>Thalassolituus</taxon>
    </lineage>
</organism>
<dbReference type="InterPro" id="IPR005815">
    <property type="entry name" value="BioA"/>
</dbReference>
<comment type="subunit">
    <text evidence="9">Homodimer.</text>
</comment>
<dbReference type="CDD" id="cd00610">
    <property type="entry name" value="OAT_like"/>
    <property type="match status" value="1"/>
</dbReference>
<feature type="binding site" evidence="9">
    <location>
        <position position="319"/>
    </location>
    <ligand>
        <name>substrate</name>
    </ligand>
</feature>
<dbReference type="PANTHER" id="PTHR42684:SF17">
    <property type="entry name" value="ADENOSYLMETHIONINE-8-AMINO-7-OXONONANOATE AMINOTRANSFERASE"/>
    <property type="match status" value="1"/>
</dbReference>
<keyword evidence="3 9" id="KW-0032">Aminotransferase</keyword>
<dbReference type="EC" id="2.6.1.62" evidence="9"/>
<feature type="binding site" evidence="9">
    <location>
        <begin position="320"/>
        <end position="321"/>
    </location>
    <ligand>
        <name>pyridoxal 5'-phosphate</name>
        <dbReference type="ChEBI" id="CHEBI:597326"/>
    </ligand>
</feature>
<feature type="modified residue" description="N6-(pyridoxal phosphate)lysine" evidence="9">
    <location>
        <position position="286"/>
    </location>
</feature>
<dbReference type="SUPFAM" id="SSF53383">
    <property type="entry name" value="PLP-dependent transferases"/>
    <property type="match status" value="1"/>
</dbReference>
<accession>A0ABS7ZT95</accession>
<keyword evidence="11" id="KW-1185">Reference proteome</keyword>
<evidence type="ECO:0000256" key="8">
    <source>
        <dbReference type="ARBA" id="ARBA00048449"/>
    </source>
</evidence>
<keyword evidence="7 9" id="KW-0663">Pyridoxal phosphate</keyword>
<dbReference type="InterPro" id="IPR005814">
    <property type="entry name" value="Aminotrans_3"/>
</dbReference>
<feature type="binding site" evidence="9">
    <location>
        <position position="257"/>
    </location>
    <ligand>
        <name>pyridoxal 5'-phosphate</name>
        <dbReference type="ChEBI" id="CHEBI:597326"/>
    </ligand>
</feature>
<keyword evidence="5 9" id="KW-0949">S-adenosyl-L-methionine</keyword>
<comment type="function">
    <text evidence="9">Catalyzes the transfer of the alpha-amino group from S-adenosyl-L-methionine (SAM) to 7-keto-8-aminopelargonic acid (KAPA) to form 7,8-diaminopelargonic acid (DAPA). It is the only aminotransferase known to utilize SAM as an amino donor.</text>
</comment>
<evidence type="ECO:0000313" key="10">
    <source>
        <dbReference type="EMBL" id="MCA6063635.1"/>
    </source>
</evidence>
<evidence type="ECO:0000256" key="2">
    <source>
        <dbReference type="ARBA" id="ARBA00005063"/>
    </source>
</evidence>
<feature type="binding site" evidence="9">
    <location>
        <position position="156"/>
    </location>
    <ligand>
        <name>substrate</name>
    </ligand>
</feature>
<evidence type="ECO:0000256" key="9">
    <source>
        <dbReference type="HAMAP-Rule" id="MF_00834"/>
    </source>
</evidence>
<dbReference type="Proteomes" id="UP000714380">
    <property type="component" value="Unassembled WGS sequence"/>
</dbReference>